<dbReference type="EMBL" id="CP018145">
    <property type="protein sequence ID" value="ASJ56755.1"/>
    <property type="molecule type" value="Genomic_DNA"/>
</dbReference>
<dbReference type="Proteomes" id="UP000197781">
    <property type="component" value="Chromosome"/>
</dbReference>
<dbReference type="InterPro" id="IPR000792">
    <property type="entry name" value="Tscrpt_reg_LuxR_C"/>
</dbReference>
<dbReference type="NCBIfam" id="NF006145">
    <property type="entry name" value="PRK08295.1-2"/>
    <property type="match status" value="1"/>
</dbReference>
<dbReference type="InterPro" id="IPR007627">
    <property type="entry name" value="RNA_pol_sigma70_r2"/>
</dbReference>
<evidence type="ECO:0000259" key="5">
    <source>
        <dbReference type="PROSITE" id="PS00622"/>
    </source>
</evidence>
<keyword evidence="3" id="KW-0238">DNA-binding</keyword>
<reference evidence="8 12" key="3">
    <citation type="submission" date="2019-06" db="EMBL/GenBank/DDBJ databases">
        <title>Whole genome shotgun sequence of Brevibacillus formosus NBRC 15716.</title>
        <authorList>
            <person name="Hosoyama A."/>
            <person name="Uohara A."/>
            <person name="Ohji S."/>
            <person name="Ichikawa N."/>
        </authorList>
    </citation>
    <scope>NUCLEOTIDE SEQUENCE [LARGE SCALE GENOMIC DNA]</scope>
    <source>
        <strain evidence="8 12">NBRC 15716</strain>
    </source>
</reference>
<evidence type="ECO:0000313" key="9">
    <source>
        <dbReference type="EMBL" id="KLH95984.1"/>
    </source>
</evidence>
<dbReference type="Gene3D" id="1.10.1740.10">
    <property type="match status" value="1"/>
</dbReference>
<evidence type="ECO:0000313" key="7">
    <source>
        <dbReference type="EMBL" id="ASJ56755.1"/>
    </source>
</evidence>
<evidence type="ECO:0000256" key="1">
    <source>
        <dbReference type="ARBA" id="ARBA00023015"/>
    </source>
</evidence>
<dbReference type="InterPro" id="IPR016371">
    <property type="entry name" value="RNA_pol_sigma-H_factor"/>
</dbReference>
<dbReference type="Proteomes" id="UP000035218">
    <property type="component" value="Unassembled WGS sequence"/>
</dbReference>
<keyword evidence="9" id="KW-0548">Nucleotidyltransferase</keyword>
<evidence type="ECO:0000256" key="2">
    <source>
        <dbReference type="ARBA" id="ARBA00023082"/>
    </source>
</evidence>
<reference evidence="7 11" key="2">
    <citation type="submission" date="2016-11" db="EMBL/GenBank/DDBJ databases">
        <authorList>
            <person name="Jaros S."/>
            <person name="Januszkiewicz K."/>
            <person name="Wedrychowicz H."/>
        </authorList>
    </citation>
    <scope>NUCLEOTIDE SEQUENCE [LARGE SCALE GENOMIC DNA]</scope>
    <source>
        <strain evidence="7 11">NF2</strain>
    </source>
</reference>
<dbReference type="GO" id="GO:0003677">
    <property type="term" value="F:DNA binding"/>
    <property type="evidence" value="ECO:0007669"/>
    <property type="project" value="UniProtKB-KW"/>
</dbReference>
<evidence type="ECO:0000256" key="3">
    <source>
        <dbReference type="ARBA" id="ARBA00023125"/>
    </source>
</evidence>
<feature type="domain" description="RNA polymerase sigma-70" evidence="6">
    <location>
        <begin position="60"/>
        <end position="73"/>
    </location>
</feature>
<gene>
    <name evidence="9" type="ORF">AA984_27990</name>
    <name evidence="8" type="ORF">BFO01nite_52830</name>
    <name evidence="7" type="ORF">BP422_26425</name>
</gene>
<dbReference type="NCBIfam" id="TIGR02937">
    <property type="entry name" value="sigma70-ECF"/>
    <property type="match status" value="1"/>
</dbReference>
<dbReference type="InterPro" id="IPR013249">
    <property type="entry name" value="RNA_pol_sigma70_r4_t2"/>
</dbReference>
<dbReference type="PANTHER" id="PTHR30385">
    <property type="entry name" value="SIGMA FACTOR F FLAGELLAR"/>
    <property type="match status" value="1"/>
</dbReference>
<evidence type="ECO:0000259" key="6">
    <source>
        <dbReference type="PROSITE" id="PS00715"/>
    </source>
</evidence>
<dbReference type="SUPFAM" id="SSF88946">
    <property type="entry name" value="Sigma2 domain of RNA polymerase sigma factors"/>
    <property type="match status" value="1"/>
</dbReference>
<keyword evidence="2" id="KW-0731">Sigma factor</keyword>
<dbReference type="Gene3D" id="1.10.10.10">
    <property type="entry name" value="Winged helix-like DNA-binding domain superfamily/Winged helix DNA-binding domain"/>
    <property type="match status" value="1"/>
</dbReference>
<evidence type="ECO:0000313" key="12">
    <source>
        <dbReference type="Proteomes" id="UP000319498"/>
    </source>
</evidence>
<evidence type="ECO:0000313" key="11">
    <source>
        <dbReference type="Proteomes" id="UP000197781"/>
    </source>
</evidence>
<dbReference type="InterPro" id="IPR014284">
    <property type="entry name" value="RNA_pol_sigma-70_dom"/>
</dbReference>
<dbReference type="GO" id="GO:0006352">
    <property type="term" value="P:DNA-templated transcription initiation"/>
    <property type="evidence" value="ECO:0007669"/>
    <property type="project" value="InterPro"/>
</dbReference>
<dbReference type="EMBL" id="LDCN01000014">
    <property type="protein sequence ID" value="KLH95984.1"/>
    <property type="molecule type" value="Genomic_DNA"/>
</dbReference>
<dbReference type="EMBL" id="BJOL01000040">
    <property type="protein sequence ID" value="GED61151.1"/>
    <property type="molecule type" value="Genomic_DNA"/>
</dbReference>
<dbReference type="RefSeq" id="WP_005828894.1">
    <property type="nucleotide sequence ID" value="NZ_BAAFVL010000024.1"/>
</dbReference>
<dbReference type="Pfam" id="PF04542">
    <property type="entry name" value="Sigma70_r2"/>
    <property type="match status" value="1"/>
</dbReference>
<dbReference type="PROSITE" id="PS00622">
    <property type="entry name" value="HTH_LUXR_1"/>
    <property type="match status" value="1"/>
</dbReference>
<dbReference type="Proteomes" id="UP000319498">
    <property type="component" value="Unassembled WGS sequence"/>
</dbReference>
<keyword evidence="9" id="KW-0808">Transferase</keyword>
<dbReference type="InterPro" id="IPR013325">
    <property type="entry name" value="RNA_pol_sigma_r2"/>
</dbReference>
<dbReference type="GO" id="GO:0016987">
    <property type="term" value="F:sigma factor activity"/>
    <property type="evidence" value="ECO:0007669"/>
    <property type="project" value="UniProtKB-KW"/>
</dbReference>
<protein>
    <submittedName>
        <fullName evidence="7">RNA polymerase factor sigma-70</fullName>
        <ecNumber evidence="9">2.7.7.6</ecNumber>
    </submittedName>
    <submittedName>
        <fullName evidence="8">RNA polymerase sporulation sigma factor SigH</fullName>
    </submittedName>
</protein>
<dbReference type="SUPFAM" id="SSF88659">
    <property type="entry name" value="Sigma3 and sigma4 domains of RNA polymerase sigma factors"/>
    <property type="match status" value="1"/>
</dbReference>
<reference evidence="9 10" key="1">
    <citation type="submission" date="2015-05" db="EMBL/GenBank/DDBJ databases">
        <title>Genome sequencing project for genomic taxonomy and phylogenomics of Bacillus-like bacteria.</title>
        <authorList>
            <person name="Liu B."/>
            <person name="Wang J."/>
            <person name="Zhu Y."/>
            <person name="Liu G."/>
            <person name="Chen Q."/>
            <person name="Chen Z."/>
            <person name="Lan J."/>
            <person name="Che J."/>
            <person name="Ge C."/>
            <person name="Shi H."/>
            <person name="Pan Z."/>
            <person name="Liu X."/>
        </authorList>
    </citation>
    <scope>NUCLEOTIDE SEQUENCE [LARGE SCALE GENOMIC DNA]</scope>
    <source>
        <strain evidence="9 10">DSM 9885</strain>
    </source>
</reference>
<dbReference type="NCBIfam" id="NF006148">
    <property type="entry name" value="PRK08295.1-5"/>
    <property type="match status" value="1"/>
</dbReference>
<dbReference type="KEGG" id="bfm:BP422_26425"/>
<accession>A0A0H0SC49</accession>
<sequence>MSVDLKELKHAQYELMTDEEVVDLVRDNDAEALEYLINKYKNFVRAKARSYFLIGADREDIVQEGMIGLYKSIRDFRGDKLTSFKAFAELCITRQIITAIKTATRQKHIPLNSYVSLDKPIYDEDSDRTLLDVISGTKVTDPEELFINREEFDDIEGKMSEILSDLERQVLMLYLDGRSYQQIAVELKRHVKSIDNALQRVKRKLERYLEGREIHL</sequence>
<evidence type="ECO:0000313" key="8">
    <source>
        <dbReference type="EMBL" id="GED61151.1"/>
    </source>
</evidence>
<dbReference type="PANTHER" id="PTHR30385:SF1">
    <property type="entry name" value="RNA POLYMERASE SIGMA-H FACTOR"/>
    <property type="match status" value="1"/>
</dbReference>
<dbReference type="Pfam" id="PF08281">
    <property type="entry name" value="Sigma70_r4_2"/>
    <property type="match status" value="1"/>
</dbReference>
<dbReference type="NCBIfam" id="TIGR02859">
    <property type="entry name" value="spore_sigH"/>
    <property type="match status" value="1"/>
</dbReference>
<evidence type="ECO:0000256" key="4">
    <source>
        <dbReference type="ARBA" id="ARBA00023163"/>
    </source>
</evidence>
<proteinExistence type="predicted"/>
<dbReference type="OrthoDB" id="9783788at2"/>
<feature type="domain" description="HTH luxR-type" evidence="5">
    <location>
        <begin position="177"/>
        <end position="204"/>
    </location>
</feature>
<keyword evidence="1" id="KW-0805">Transcription regulation</keyword>
<dbReference type="InterPro" id="IPR013324">
    <property type="entry name" value="RNA_pol_sigma_r3/r4-like"/>
</dbReference>
<dbReference type="AlphaFoldDB" id="A0A0H0SC49"/>
<keyword evidence="4" id="KW-0804">Transcription</keyword>
<dbReference type="InterPro" id="IPR014218">
    <property type="entry name" value="RNA_pol_sigma-H"/>
</dbReference>
<name>A0A0H0SC49_9BACL</name>
<dbReference type="EC" id="2.7.7.6" evidence="9"/>
<keyword evidence="12" id="KW-1185">Reference proteome</keyword>
<dbReference type="PIRSF" id="PIRSF002939">
    <property type="entry name" value="RNA_polymerase_sigma-H_factor"/>
    <property type="match status" value="1"/>
</dbReference>
<dbReference type="NCBIfam" id="NF006147">
    <property type="entry name" value="PRK08295.1-4"/>
    <property type="match status" value="1"/>
</dbReference>
<dbReference type="InterPro" id="IPR036388">
    <property type="entry name" value="WH-like_DNA-bd_sf"/>
</dbReference>
<organism evidence="7 11">
    <name type="scientific">Brevibacillus formosus</name>
    <dbReference type="NCBI Taxonomy" id="54913"/>
    <lineage>
        <taxon>Bacteria</taxon>
        <taxon>Bacillati</taxon>
        <taxon>Bacillota</taxon>
        <taxon>Bacilli</taxon>
        <taxon>Bacillales</taxon>
        <taxon>Paenibacillaceae</taxon>
        <taxon>Brevibacillus</taxon>
    </lineage>
</organism>
<evidence type="ECO:0000313" key="10">
    <source>
        <dbReference type="Proteomes" id="UP000035218"/>
    </source>
</evidence>
<dbReference type="PROSITE" id="PS00715">
    <property type="entry name" value="SIGMA70_1"/>
    <property type="match status" value="1"/>
</dbReference>
<dbReference type="GO" id="GO:0003899">
    <property type="term" value="F:DNA-directed RNA polymerase activity"/>
    <property type="evidence" value="ECO:0007669"/>
    <property type="project" value="UniProtKB-EC"/>
</dbReference>
<dbReference type="GeneID" id="95752134"/>
<dbReference type="InterPro" id="IPR000943">
    <property type="entry name" value="RNA_pol_sigma70"/>
</dbReference>